<feature type="non-terminal residue" evidence="1">
    <location>
        <position position="1"/>
    </location>
</feature>
<comment type="caution">
    <text evidence="1">The sequence shown here is derived from an EMBL/GenBank/DDBJ whole genome shotgun (WGS) entry which is preliminary data.</text>
</comment>
<organism evidence="1 2">
    <name type="scientific">Racocetra persica</name>
    <dbReference type="NCBI Taxonomy" id="160502"/>
    <lineage>
        <taxon>Eukaryota</taxon>
        <taxon>Fungi</taxon>
        <taxon>Fungi incertae sedis</taxon>
        <taxon>Mucoromycota</taxon>
        <taxon>Glomeromycotina</taxon>
        <taxon>Glomeromycetes</taxon>
        <taxon>Diversisporales</taxon>
        <taxon>Gigasporaceae</taxon>
        <taxon>Racocetra</taxon>
    </lineage>
</organism>
<protein>
    <submittedName>
        <fullName evidence="1">12103_t:CDS:1</fullName>
    </submittedName>
</protein>
<evidence type="ECO:0000313" key="2">
    <source>
        <dbReference type="Proteomes" id="UP000789920"/>
    </source>
</evidence>
<sequence length="52" mass="6008">NVRSNGKIKVIGLTKNNATDKYMMDERKYCKDVDNYIEWLADKKKGVECAIP</sequence>
<accession>A0ACA9Q5S2</accession>
<proteinExistence type="predicted"/>
<reference evidence="1" key="1">
    <citation type="submission" date="2021-06" db="EMBL/GenBank/DDBJ databases">
        <authorList>
            <person name="Kallberg Y."/>
            <person name="Tangrot J."/>
            <person name="Rosling A."/>
        </authorList>
    </citation>
    <scope>NUCLEOTIDE SEQUENCE</scope>
    <source>
        <strain evidence="1">MA461A</strain>
    </source>
</reference>
<evidence type="ECO:0000313" key="1">
    <source>
        <dbReference type="EMBL" id="CAG8738892.1"/>
    </source>
</evidence>
<name>A0ACA9Q5S2_9GLOM</name>
<dbReference type="Proteomes" id="UP000789920">
    <property type="component" value="Unassembled WGS sequence"/>
</dbReference>
<keyword evidence="2" id="KW-1185">Reference proteome</keyword>
<gene>
    <name evidence="1" type="ORF">RPERSI_LOCUS12950</name>
</gene>
<dbReference type="EMBL" id="CAJVQC010028208">
    <property type="protein sequence ID" value="CAG8738892.1"/>
    <property type="molecule type" value="Genomic_DNA"/>
</dbReference>